<evidence type="ECO:0000259" key="4">
    <source>
        <dbReference type="PROSITE" id="PS50222"/>
    </source>
</evidence>
<evidence type="ECO:0000256" key="1">
    <source>
        <dbReference type="ARBA" id="ARBA00022737"/>
    </source>
</evidence>
<feature type="domain" description="EF-hand" evidence="4">
    <location>
        <begin position="72"/>
        <end position="107"/>
    </location>
</feature>
<feature type="domain" description="EF-hand" evidence="4">
    <location>
        <begin position="149"/>
        <end position="182"/>
    </location>
</feature>
<comment type="caution">
    <text evidence="5">The sequence shown here is derived from an EMBL/GenBank/DDBJ whole genome shotgun (WGS) entry which is preliminary data.</text>
</comment>
<proteinExistence type="predicted"/>
<dbReference type="PROSITE" id="PS00018">
    <property type="entry name" value="EF_HAND_1"/>
    <property type="match status" value="4"/>
</dbReference>
<feature type="domain" description="EF-hand" evidence="4">
    <location>
        <begin position="109"/>
        <end position="144"/>
    </location>
</feature>
<name>A0A0M0JX74_9EUKA</name>
<dbReference type="AlphaFoldDB" id="A0A0M0JX74"/>
<dbReference type="InterPro" id="IPR018247">
    <property type="entry name" value="EF_Hand_1_Ca_BS"/>
</dbReference>
<feature type="domain" description="EF-hand" evidence="4">
    <location>
        <begin position="36"/>
        <end position="71"/>
    </location>
</feature>
<dbReference type="CDD" id="cd00051">
    <property type="entry name" value="EFh"/>
    <property type="match status" value="1"/>
</dbReference>
<keyword evidence="1" id="KW-0677">Repeat</keyword>
<protein>
    <submittedName>
        <fullName evidence="5">Calmodulin</fullName>
    </submittedName>
</protein>
<keyword evidence="2" id="KW-0106">Calcium</keyword>
<dbReference type="Gene3D" id="1.10.238.10">
    <property type="entry name" value="EF-hand"/>
    <property type="match status" value="2"/>
</dbReference>
<dbReference type="SMART" id="SM00054">
    <property type="entry name" value="EFh"/>
    <property type="match status" value="4"/>
</dbReference>
<dbReference type="GO" id="GO:0005509">
    <property type="term" value="F:calcium ion binding"/>
    <property type="evidence" value="ECO:0007669"/>
    <property type="project" value="InterPro"/>
</dbReference>
<feature type="compositionally biased region" description="Polar residues" evidence="3">
    <location>
        <begin position="1"/>
        <end position="15"/>
    </location>
</feature>
<organism evidence="5 6">
    <name type="scientific">Chrysochromulina tobinii</name>
    <dbReference type="NCBI Taxonomy" id="1460289"/>
    <lineage>
        <taxon>Eukaryota</taxon>
        <taxon>Haptista</taxon>
        <taxon>Haptophyta</taxon>
        <taxon>Prymnesiophyceae</taxon>
        <taxon>Prymnesiales</taxon>
        <taxon>Chrysochromulinaceae</taxon>
        <taxon>Chrysochromulina</taxon>
    </lineage>
</organism>
<dbReference type="Pfam" id="PF13499">
    <property type="entry name" value="EF-hand_7"/>
    <property type="match status" value="2"/>
</dbReference>
<dbReference type="EMBL" id="JWZX01002129">
    <property type="protein sequence ID" value="KOO30917.1"/>
    <property type="molecule type" value="Genomic_DNA"/>
</dbReference>
<sequence>MPSFTKGTSRFSRSQVAPAGVPEAGDNTSMETLTEQMIADFEAAFRLFDEDGSGNISQSELKVVFQTLGHDPSVEDLASFMKEVDKDGNGSIDLHEFCQLMVTRLQKIDDPQLLTEAFRMFDKDGNGTISRDELKQTIHEVMMATGETLPEDEFEEMLNEFDTDGDGTITFDEFRAIMSTDH</sequence>
<dbReference type="Proteomes" id="UP000037460">
    <property type="component" value="Unassembled WGS sequence"/>
</dbReference>
<evidence type="ECO:0000313" key="5">
    <source>
        <dbReference type="EMBL" id="KOO30917.1"/>
    </source>
</evidence>
<dbReference type="OrthoDB" id="26525at2759"/>
<reference evidence="6" key="1">
    <citation type="journal article" date="2015" name="PLoS Genet.">
        <title>Genome Sequence and Transcriptome Analyses of Chrysochromulina tobin: Metabolic Tools for Enhanced Algal Fitness in the Prominent Order Prymnesiales (Haptophyceae).</title>
        <authorList>
            <person name="Hovde B.T."/>
            <person name="Deodato C.R."/>
            <person name="Hunsperger H.M."/>
            <person name="Ryken S.A."/>
            <person name="Yost W."/>
            <person name="Jha R.K."/>
            <person name="Patterson J."/>
            <person name="Monnat R.J. Jr."/>
            <person name="Barlow S.B."/>
            <person name="Starkenburg S.R."/>
            <person name="Cattolico R.A."/>
        </authorList>
    </citation>
    <scope>NUCLEOTIDE SEQUENCE</scope>
    <source>
        <strain evidence="6">CCMP291</strain>
    </source>
</reference>
<dbReference type="FunFam" id="1.10.238.10:FF:000001">
    <property type="entry name" value="Calmodulin 1"/>
    <property type="match status" value="1"/>
</dbReference>
<dbReference type="InterPro" id="IPR011992">
    <property type="entry name" value="EF-hand-dom_pair"/>
</dbReference>
<dbReference type="InterPro" id="IPR002048">
    <property type="entry name" value="EF_hand_dom"/>
</dbReference>
<dbReference type="GO" id="GO:0016460">
    <property type="term" value="C:myosin II complex"/>
    <property type="evidence" value="ECO:0007669"/>
    <property type="project" value="TreeGrafter"/>
</dbReference>
<dbReference type="InterPro" id="IPR050230">
    <property type="entry name" value="CALM/Myosin/TropC-like"/>
</dbReference>
<evidence type="ECO:0000256" key="3">
    <source>
        <dbReference type="SAM" id="MobiDB-lite"/>
    </source>
</evidence>
<evidence type="ECO:0000313" key="6">
    <source>
        <dbReference type="Proteomes" id="UP000037460"/>
    </source>
</evidence>
<keyword evidence="6" id="KW-1185">Reference proteome</keyword>
<accession>A0A0M0JX74</accession>
<feature type="region of interest" description="Disordered" evidence="3">
    <location>
        <begin position="1"/>
        <end position="27"/>
    </location>
</feature>
<gene>
    <name evidence="5" type="ORF">Ctob_014498</name>
</gene>
<evidence type="ECO:0000256" key="2">
    <source>
        <dbReference type="ARBA" id="ARBA00022837"/>
    </source>
</evidence>
<dbReference type="PANTHER" id="PTHR23048:SF0">
    <property type="entry name" value="CALMODULIN LIKE 3"/>
    <property type="match status" value="1"/>
</dbReference>
<dbReference type="PANTHER" id="PTHR23048">
    <property type="entry name" value="MYOSIN LIGHT CHAIN 1, 3"/>
    <property type="match status" value="1"/>
</dbReference>
<dbReference type="PROSITE" id="PS50222">
    <property type="entry name" value="EF_HAND_2"/>
    <property type="match status" value="4"/>
</dbReference>
<dbReference type="SUPFAM" id="SSF47473">
    <property type="entry name" value="EF-hand"/>
    <property type="match status" value="1"/>
</dbReference>